<dbReference type="SUPFAM" id="SSF56281">
    <property type="entry name" value="Metallo-hydrolase/oxidoreductase"/>
    <property type="match status" value="1"/>
</dbReference>
<keyword evidence="8" id="KW-1185">Reference proteome</keyword>
<dbReference type="PANTHER" id="PTHR46094:SF1">
    <property type="entry name" value="INTEGRATOR COMPLEX SUBUNIT 9"/>
    <property type="match status" value="1"/>
</dbReference>
<sequence length="633" mass="69824">MLDAGLDVSPLMNFVPLPLVQGGKFSKLPNWIPREGPAMSAKLGGEIKEIGGKVFLESEPEFNVPKLTMLDMAEVDVILVSNLHCMMALPYITEYTSFRGEVFATEPTLHIGRLFMEEMVEYIERVPKLLRATKWKQANVQSCLPSPLRDAVSPGAWRRCYSNHDIQSCLSKVQKVGFSEKKDVFGAVTITAASSGFCLGSCNWTIHSDYEKIGYISGSSTLTTHPKPMDQAPLRNSDVLIMCSLSQTPMANPDAMIGEFCVNAAMTLKNGGNVLVPCYPSGVTYDLFECLSGHLESCGLLSVPMYFISPVAKSSLAYSNIYSEWLSTGKKNKVYLPEPPFPHAELVKNARLRHYASLHDGFNNDLKTPAVVFTGHPSLRFGNVVHFLELWGKSSSNTLIVTEPDFAYLDALAPYQPLAMKVAYCPIDTSLSFAQANKLIKDLKPLHMIVPEQYTTPPTSMPHRTDLVIDCEPPPATIKQAEVITPPIKRRFEKVDLDAEFAASLVPNEVKPGVSVAMLTGTLSNRDNKFTLKPVSKSPTPSTTKKRKLDSCDTRQPTYAWGTVDVYEFVDNLKKQAITDVTVEDSPGGGHTVHLPSEDSLIQIEDGSTHIICGNESLRVQLRDTLLKCLEKL</sequence>
<dbReference type="SMART" id="SM01027">
    <property type="entry name" value="Beta-Casp"/>
    <property type="match status" value="1"/>
</dbReference>
<comment type="caution">
    <text evidence="7">The sequence shown here is derived from an EMBL/GenBank/DDBJ whole genome shotgun (WGS) entry which is preliminary data.</text>
</comment>
<dbReference type="Pfam" id="PF16661">
    <property type="entry name" value="Lactamase_B_6"/>
    <property type="match status" value="1"/>
</dbReference>
<dbReference type="InterPro" id="IPR048660">
    <property type="entry name" value="IntS9-like_C"/>
</dbReference>
<evidence type="ECO:0000256" key="1">
    <source>
        <dbReference type="ARBA" id="ARBA00004123"/>
    </source>
</evidence>
<dbReference type="Pfam" id="PF21382">
    <property type="entry name" value="IntS9_C"/>
    <property type="match status" value="1"/>
</dbReference>
<dbReference type="GO" id="GO:0034472">
    <property type="term" value="P:snRNA 3'-end processing"/>
    <property type="evidence" value="ECO:0007669"/>
    <property type="project" value="TreeGrafter"/>
</dbReference>
<proteinExistence type="inferred from homology"/>
<gene>
    <name evidence="7" type="ORF">NP493_439g04033</name>
</gene>
<evidence type="ECO:0000256" key="5">
    <source>
        <dbReference type="ARBA" id="ARBA00023242"/>
    </source>
</evidence>
<dbReference type="PANTHER" id="PTHR46094">
    <property type="entry name" value="INTEGRATOR COMPLEX SUBUNIT 9"/>
    <property type="match status" value="1"/>
</dbReference>
<accession>A0AAD9L031</accession>
<comment type="similarity">
    <text evidence="3">Belongs to the metallo-beta-lactamase superfamily. RNA-metabolizing metallo-beta-lactamase-like family. INTS9 subfamily.</text>
</comment>
<dbReference type="AlphaFoldDB" id="A0AAD9L031"/>
<dbReference type="EMBL" id="JAODUO010000439">
    <property type="protein sequence ID" value="KAK2180539.1"/>
    <property type="molecule type" value="Genomic_DNA"/>
</dbReference>
<dbReference type="InterPro" id="IPR001279">
    <property type="entry name" value="Metallo-B-lactamas"/>
</dbReference>
<reference evidence="7" key="1">
    <citation type="journal article" date="2023" name="Mol. Biol. Evol.">
        <title>Third-Generation Sequencing Reveals the Adaptive Role of the Epigenome in Three Deep-Sea Polychaetes.</title>
        <authorList>
            <person name="Perez M."/>
            <person name="Aroh O."/>
            <person name="Sun Y."/>
            <person name="Lan Y."/>
            <person name="Juniper S.K."/>
            <person name="Young C.R."/>
            <person name="Angers B."/>
            <person name="Qian P.Y."/>
        </authorList>
    </citation>
    <scope>NUCLEOTIDE SEQUENCE</scope>
    <source>
        <strain evidence="7">R07B-5</strain>
    </source>
</reference>
<feature type="domain" description="Beta-Casp" evidence="6">
    <location>
        <begin position="284"/>
        <end position="412"/>
    </location>
</feature>
<dbReference type="GO" id="GO:0005737">
    <property type="term" value="C:cytoplasm"/>
    <property type="evidence" value="ECO:0007669"/>
    <property type="project" value="UniProtKB-SubCell"/>
</dbReference>
<keyword evidence="5" id="KW-0539">Nucleus</keyword>
<dbReference type="Pfam" id="PF10996">
    <property type="entry name" value="Beta-Casp"/>
    <property type="match status" value="1"/>
</dbReference>
<keyword evidence="4" id="KW-0963">Cytoplasm</keyword>
<dbReference type="InterPro" id="IPR022712">
    <property type="entry name" value="Beta_Casp"/>
</dbReference>
<dbReference type="Gene3D" id="3.60.15.10">
    <property type="entry name" value="Ribonuclease Z/Hydroxyacylglutathione hydrolase-like"/>
    <property type="match status" value="1"/>
</dbReference>
<dbReference type="InterPro" id="IPR027074">
    <property type="entry name" value="Integrator_9su"/>
</dbReference>
<evidence type="ECO:0000313" key="7">
    <source>
        <dbReference type="EMBL" id="KAK2180539.1"/>
    </source>
</evidence>
<organism evidence="7 8">
    <name type="scientific">Ridgeia piscesae</name>
    <name type="common">Tubeworm</name>
    <dbReference type="NCBI Taxonomy" id="27915"/>
    <lineage>
        <taxon>Eukaryota</taxon>
        <taxon>Metazoa</taxon>
        <taxon>Spiralia</taxon>
        <taxon>Lophotrochozoa</taxon>
        <taxon>Annelida</taxon>
        <taxon>Polychaeta</taxon>
        <taxon>Sedentaria</taxon>
        <taxon>Canalipalpata</taxon>
        <taxon>Sabellida</taxon>
        <taxon>Siboglinidae</taxon>
        <taxon>Ridgeia</taxon>
    </lineage>
</organism>
<comment type="subcellular location">
    <subcellularLocation>
        <location evidence="2">Cytoplasm</location>
    </subcellularLocation>
    <subcellularLocation>
        <location evidence="1">Nucleus</location>
    </subcellularLocation>
</comment>
<name>A0AAD9L031_RIDPI</name>
<evidence type="ECO:0000256" key="2">
    <source>
        <dbReference type="ARBA" id="ARBA00004496"/>
    </source>
</evidence>
<evidence type="ECO:0000256" key="4">
    <source>
        <dbReference type="ARBA" id="ARBA00022490"/>
    </source>
</evidence>
<protein>
    <recommendedName>
        <fullName evidence="6">Beta-Casp domain-containing protein</fullName>
    </recommendedName>
</protein>
<evidence type="ECO:0000259" key="6">
    <source>
        <dbReference type="SMART" id="SM01027"/>
    </source>
</evidence>
<dbReference type="GO" id="GO:0032039">
    <property type="term" value="C:integrator complex"/>
    <property type="evidence" value="ECO:0007669"/>
    <property type="project" value="InterPro"/>
</dbReference>
<evidence type="ECO:0000313" key="8">
    <source>
        <dbReference type="Proteomes" id="UP001209878"/>
    </source>
</evidence>
<dbReference type="InterPro" id="IPR036866">
    <property type="entry name" value="RibonucZ/Hydroxyglut_hydro"/>
</dbReference>
<dbReference type="Gene3D" id="3.40.50.10890">
    <property type="match status" value="1"/>
</dbReference>
<dbReference type="Proteomes" id="UP001209878">
    <property type="component" value="Unassembled WGS sequence"/>
</dbReference>
<evidence type="ECO:0000256" key="3">
    <source>
        <dbReference type="ARBA" id="ARBA00006861"/>
    </source>
</evidence>